<evidence type="ECO:0000259" key="7">
    <source>
        <dbReference type="Pfam" id="PF00149"/>
    </source>
</evidence>
<proteinExistence type="predicted"/>
<dbReference type="AlphaFoldDB" id="A0A7X0H372"/>
<organism evidence="8 9">
    <name type="scientific">Algisphaera agarilytica</name>
    <dbReference type="NCBI Taxonomy" id="1385975"/>
    <lineage>
        <taxon>Bacteria</taxon>
        <taxon>Pseudomonadati</taxon>
        <taxon>Planctomycetota</taxon>
        <taxon>Phycisphaerae</taxon>
        <taxon>Phycisphaerales</taxon>
        <taxon>Phycisphaeraceae</taxon>
        <taxon>Algisphaera</taxon>
    </lineage>
</organism>
<keyword evidence="2" id="KW-0997">Cell inner membrane</keyword>
<keyword evidence="5" id="KW-0464">Manganese</keyword>
<evidence type="ECO:0000313" key="8">
    <source>
        <dbReference type="EMBL" id="MBB6428375.1"/>
    </source>
</evidence>
<keyword evidence="3" id="KW-0479">Metal-binding</keyword>
<keyword evidence="4" id="KW-0472">Membrane</keyword>
<reference evidence="8 9" key="1">
    <citation type="submission" date="2020-08" db="EMBL/GenBank/DDBJ databases">
        <title>Genomic Encyclopedia of Type Strains, Phase IV (KMG-IV): sequencing the most valuable type-strain genomes for metagenomic binning, comparative biology and taxonomic classification.</title>
        <authorList>
            <person name="Goeker M."/>
        </authorList>
    </citation>
    <scope>NUCLEOTIDE SEQUENCE [LARGE SCALE GENOMIC DNA]</scope>
    <source>
        <strain evidence="8 9">DSM 103725</strain>
    </source>
</reference>
<evidence type="ECO:0000256" key="1">
    <source>
        <dbReference type="ARBA" id="ARBA00022475"/>
    </source>
</evidence>
<dbReference type="PANTHER" id="PTHR34990:SF2">
    <property type="entry name" value="BLL8164 PROTEIN"/>
    <property type="match status" value="1"/>
</dbReference>
<dbReference type="GO" id="GO:0016020">
    <property type="term" value="C:membrane"/>
    <property type="evidence" value="ECO:0007669"/>
    <property type="project" value="GOC"/>
</dbReference>
<evidence type="ECO:0000256" key="3">
    <source>
        <dbReference type="ARBA" id="ARBA00022723"/>
    </source>
</evidence>
<keyword evidence="9" id="KW-1185">Reference proteome</keyword>
<dbReference type="PANTHER" id="PTHR34990">
    <property type="entry name" value="UDP-2,3-DIACYLGLUCOSAMINE HYDROLASE-RELATED"/>
    <property type="match status" value="1"/>
</dbReference>
<dbReference type="GO" id="GO:0046872">
    <property type="term" value="F:metal ion binding"/>
    <property type="evidence" value="ECO:0007669"/>
    <property type="project" value="UniProtKB-KW"/>
</dbReference>
<evidence type="ECO:0000256" key="2">
    <source>
        <dbReference type="ARBA" id="ARBA00022519"/>
    </source>
</evidence>
<comment type="caution">
    <text evidence="8">The sequence shown here is derived from an EMBL/GenBank/DDBJ whole genome shotgun (WGS) entry which is preliminary data.</text>
</comment>
<dbReference type="InterPro" id="IPR043461">
    <property type="entry name" value="LpxH-like"/>
</dbReference>
<dbReference type="RefSeq" id="WP_184675458.1">
    <property type="nucleotide sequence ID" value="NZ_JACHGY010000001.1"/>
</dbReference>
<evidence type="ECO:0000313" key="9">
    <source>
        <dbReference type="Proteomes" id="UP000541810"/>
    </source>
</evidence>
<dbReference type="CDD" id="cd07398">
    <property type="entry name" value="MPP_YbbF-LpxH"/>
    <property type="match status" value="1"/>
</dbReference>
<evidence type="ECO:0000256" key="5">
    <source>
        <dbReference type="ARBA" id="ARBA00023211"/>
    </source>
</evidence>
<sequence length="321" mass="36363">MTLDYRTVFISDTHLGSRGCQAAALSKFIKYVRCDRLYLVGDIVDMWRLKQRWYWPGEHNNVLRRILNQTKHHTDVVLVPGNHDEAARQFLHSDFGGIRVLPYAVHVTADDRRLLVIHGDQFDLVVKHSRFVSMLGGKAYEALIAFNRRYNQARVKLGLPYQSLSKTIKGKVKSACMFISKFEETLAQEAEKRGLDGVVCGHIHEPAAREANSEHPTSYYNCGDWVESCTAMVEHHDGRMEVIDGIKAVEDMLARDQAALGQPDPPSLHELIRSDRGLDLGEQWRVTMGHNRSRRRPETAQAQASEAELVIPSATTNGKHQ</sequence>
<name>A0A7X0H372_9BACT</name>
<dbReference type="Proteomes" id="UP000541810">
    <property type="component" value="Unassembled WGS sequence"/>
</dbReference>
<dbReference type="Gene3D" id="3.60.21.10">
    <property type="match status" value="1"/>
</dbReference>
<dbReference type="Pfam" id="PF00149">
    <property type="entry name" value="Metallophos"/>
    <property type="match status" value="1"/>
</dbReference>
<evidence type="ECO:0000256" key="6">
    <source>
        <dbReference type="SAM" id="MobiDB-lite"/>
    </source>
</evidence>
<feature type="region of interest" description="Disordered" evidence="6">
    <location>
        <begin position="289"/>
        <end position="321"/>
    </location>
</feature>
<dbReference type="EMBL" id="JACHGY010000001">
    <property type="protein sequence ID" value="MBB6428375.1"/>
    <property type="molecule type" value="Genomic_DNA"/>
</dbReference>
<accession>A0A7X0H372</accession>
<dbReference type="GO" id="GO:0008758">
    <property type="term" value="F:UDP-2,3-diacylglucosamine hydrolase activity"/>
    <property type="evidence" value="ECO:0007669"/>
    <property type="project" value="TreeGrafter"/>
</dbReference>
<feature type="domain" description="Calcineurin-like phosphoesterase" evidence="7">
    <location>
        <begin position="6"/>
        <end position="206"/>
    </location>
</feature>
<dbReference type="SUPFAM" id="SSF56300">
    <property type="entry name" value="Metallo-dependent phosphatases"/>
    <property type="match status" value="1"/>
</dbReference>
<keyword evidence="1" id="KW-1003">Cell membrane</keyword>
<dbReference type="GO" id="GO:0009245">
    <property type="term" value="P:lipid A biosynthetic process"/>
    <property type="evidence" value="ECO:0007669"/>
    <property type="project" value="TreeGrafter"/>
</dbReference>
<dbReference type="InterPro" id="IPR004843">
    <property type="entry name" value="Calcineurin-like_PHP"/>
</dbReference>
<evidence type="ECO:0000256" key="4">
    <source>
        <dbReference type="ARBA" id="ARBA00023136"/>
    </source>
</evidence>
<protein>
    <submittedName>
        <fullName evidence="8">UDP-2,3-diacylglucosamine pyrophosphatase LpxH</fullName>
    </submittedName>
</protein>
<gene>
    <name evidence="8" type="ORF">HNQ40_000181</name>
</gene>
<dbReference type="InterPro" id="IPR029052">
    <property type="entry name" value="Metallo-depent_PP-like"/>
</dbReference>